<dbReference type="AlphaFoldDB" id="A0A365H410"/>
<comment type="caution">
    <text evidence="1">The sequence shown here is derived from an EMBL/GenBank/DDBJ whole genome shotgun (WGS) entry which is preliminary data.</text>
</comment>
<sequence>MSESIPQLAGFLALRRIWPEMIDGWAAPGALESLPAAARLLAAGADRDDVIRLARCTAYEAVFAMLYRLTGEGRDHEASEDTPGWVLMETTPRGDLTGRPVRGLYEDILTMDPSGRDGQDLFK</sequence>
<protein>
    <submittedName>
        <fullName evidence="1">Uncharacterized protein</fullName>
    </submittedName>
</protein>
<proteinExistence type="predicted"/>
<reference evidence="1 2" key="1">
    <citation type="submission" date="2018-06" db="EMBL/GenBank/DDBJ databases">
        <title>Actinomadura craniellae sp. nov. isolated from marine sponge Craniella sp.</title>
        <authorList>
            <person name="Li L."/>
            <person name="Xu Q.H."/>
            <person name="Lin H.W."/>
            <person name="Lu Y.H."/>
        </authorList>
    </citation>
    <scope>NUCLEOTIDE SEQUENCE [LARGE SCALE GENOMIC DNA]</scope>
    <source>
        <strain evidence="1 2">LHW63021</strain>
    </source>
</reference>
<dbReference type="OrthoDB" id="3483256at2"/>
<accession>A0A365H410</accession>
<name>A0A365H410_9ACTN</name>
<dbReference type="Proteomes" id="UP000251891">
    <property type="component" value="Unassembled WGS sequence"/>
</dbReference>
<dbReference type="EMBL" id="QLYX01000008">
    <property type="protein sequence ID" value="RAY13850.1"/>
    <property type="molecule type" value="Genomic_DNA"/>
</dbReference>
<organism evidence="1 2">
    <name type="scientific">Actinomadura craniellae</name>
    <dbReference type="NCBI Taxonomy" id="2231787"/>
    <lineage>
        <taxon>Bacteria</taxon>
        <taxon>Bacillati</taxon>
        <taxon>Actinomycetota</taxon>
        <taxon>Actinomycetes</taxon>
        <taxon>Streptosporangiales</taxon>
        <taxon>Thermomonosporaceae</taxon>
        <taxon>Actinomadura</taxon>
    </lineage>
</organism>
<evidence type="ECO:0000313" key="1">
    <source>
        <dbReference type="EMBL" id="RAY13850.1"/>
    </source>
</evidence>
<gene>
    <name evidence="1" type="ORF">DPM19_19230</name>
</gene>
<evidence type="ECO:0000313" key="2">
    <source>
        <dbReference type="Proteomes" id="UP000251891"/>
    </source>
</evidence>
<keyword evidence="2" id="KW-1185">Reference proteome</keyword>